<dbReference type="PANTHER" id="PTHR31589:SF223">
    <property type="entry name" value="PROTEIN, PUTATIVE (DUF239)-RELATED"/>
    <property type="match status" value="1"/>
</dbReference>
<evidence type="ECO:0000313" key="2">
    <source>
        <dbReference type="EMBL" id="KAI3920900.1"/>
    </source>
</evidence>
<organism evidence="2 3">
    <name type="scientific">Papaver atlanticum</name>
    <dbReference type="NCBI Taxonomy" id="357466"/>
    <lineage>
        <taxon>Eukaryota</taxon>
        <taxon>Viridiplantae</taxon>
        <taxon>Streptophyta</taxon>
        <taxon>Embryophyta</taxon>
        <taxon>Tracheophyta</taxon>
        <taxon>Spermatophyta</taxon>
        <taxon>Magnoliopsida</taxon>
        <taxon>Ranunculales</taxon>
        <taxon>Papaveraceae</taxon>
        <taxon>Papaveroideae</taxon>
        <taxon>Papaver</taxon>
    </lineage>
</organism>
<dbReference type="Pfam" id="PF14365">
    <property type="entry name" value="Neprosin_AP"/>
    <property type="match status" value="1"/>
</dbReference>
<dbReference type="PROSITE" id="PS52045">
    <property type="entry name" value="NEPROSIN_PEP_CD"/>
    <property type="match status" value="1"/>
</dbReference>
<evidence type="ECO:0000313" key="3">
    <source>
        <dbReference type="Proteomes" id="UP001202328"/>
    </source>
</evidence>
<dbReference type="Proteomes" id="UP001202328">
    <property type="component" value="Unassembled WGS sequence"/>
</dbReference>
<name>A0AAD4SSI5_9MAGN</name>
<gene>
    <name evidence="2" type="ORF">MKW98_015888</name>
</gene>
<protein>
    <recommendedName>
        <fullName evidence="1">Neprosin PEP catalytic domain-containing protein</fullName>
    </recommendedName>
</protein>
<dbReference type="Gene3D" id="3.90.1320.10">
    <property type="entry name" value="Outer-capsid protein sigma 3, large lobe"/>
    <property type="match status" value="1"/>
</dbReference>
<dbReference type="EMBL" id="JAJJMB010008783">
    <property type="protein sequence ID" value="KAI3920900.1"/>
    <property type="molecule type" value="Genomic_DNA"/>
</dbReference>
<accession>A0AAD4SSI5</accession>
<evidence type="ECO:0000259" key="1">
    <source>
        <dbReference type="PROSITE" id="PS52045"/>
    </source>
</evidence>
<proteinExistence type="predicted"/>
<dbReference type="InterPro" id="IPR025521">
    <property type="entry name" value="Neprosin_propep"/>
</dbReference>
<dbReference type="Pfam" id="PF03080">
    <property type="entry name" value="Neprosin"/>
    <property type="match status" value="1"/>
</dbReference>
<keyword evidence="3" id="KW-1185">Reference proteome</keyword>
<dbReference type="InterPro" id="IPR053168">
    <property type="entry name" value="Glutamic_endopeptidase"/>
</dbReference>
<comment type="caution">
    <text evidence="2">The sequence shown here is derived from an EMBL/GenBank/DDBJ whole genome shotgun (WGS) entry which is preliminary data.</text>
</comment>
<feature type="domain" description="Neprosin PEP catalytic" evidence="1">
    <location>
        <begin position="140"/>
        <end position="386"/>
    </location>
</feature>
<sequence>MAPLPGPRMSSFLPLAVGLFLAYHAIILVEGGRAITSRLSWEEDLEFERQLNILNKPPIKTMHTRRGAIYDCIEFYKQPAFDHPLLKNHEIPKKDETASPRLHTTLMMSQIEECPKGTVPIRRTTKEDLSRAKYLSSTSNAPGDEYRAGISLQIEGERFFGASGVANIWHPNVNPDQFSGAETALRAGPEEQINEIRFGWTVNPQLYGYNLTSMFAYWTSDGGKTTGCYNTRCPGFVQVDPQVTPDMYIEKTSVLGGPTYGIHTNIIMDRETEHWWLILEDKIKIGYWPKELFQRFNLGAEYIYWGGHVKSGKDGIPEMGSGNLPDRIPEHTGYYSDLEYQDKDDVIWKPDQRVQITVDCEESYGSLWDNEHTILHFGGPGGGTCA</sequence>
<reference evidence="2" key="1">
    <citation type="submission" date="2022-04" db="EMBL/GenBank/DDBJ databases">
        <title>A functionally conserved STORR gene fusion in Papaver species that diverged 16.8 million years ago.</title>
        <authorList>
            <person name="Catania T."/>
        </authorList>
    </citation>
    <scope>NUCLEOTIDE SEQUENCE</scope>
    <source>
        <strain evidence="2">S-188037</strain>
    </source>
</reference>
<dbReference type="PANTHER" id="PTHR31589">
    <property type="entry name" value="PROTEIN, PUTATIVE (DUF239)-RELATED-RELATED"/>
    <property type="match status" value="1"/>
</dbReference>
<dbReference type="AlphaFoldDB" id="A0AAD4SSI5"/>
<dbReference type="InterPro" id="IPR004314">
    <property type="entry name" value="Neprosin"/>
</dbReference>